<name>A0A9Q0T1B1_SALVM</name>
<dbReference type="GO" id="GO:0005829">
    <property type="term" value="C:cytosol"/>
    <property type="evidence" value="ECO:0007669"/>
    <property type="project" value="TreeGrafter"/>
</dbReference>
<proteinExistence type="predicted"/>
<reference evidence="1" key="2">
    <citation type="journal article" date="2023" name="Int. J. Mol. Sci.">
        <title>De Novo Assembly and Annotation of 11 Diverse Shrub Willow (Salix) Genomes Reveals Novel Gene Organization in Sex-Linked Regions.</title>
        <authorList>
            <person name="Hyden B."/>
            <person name="Feng K."/>
            <person name="Yates T.B."/>
            <person name="Jawdy S."/>
            <person name="Cereghino C."/>
            <person name="Smart L.B."/>
            <person name="Muchero W."/>
        </authorList>
    </citation>
    <scope>NUCLEOTIDE SEQUENCE [LARGE SCALE GENOMIC DNA]</scope>
    <source>
        <tissue evidence="1">Shoot tip</tissue>
    </source>
</reference>
<dbReference type="Proteomes" id="UP001151529">
    <property type="component" value="Chromosome 19"/>
</dbReference>
<evidence type="ECO:0000313" key="2">
    <source>
        <dbReference type="Proteomes" id="UP001151529"/>
    </source>
</evidence>
<dbReference type="PANTHER" id="PTHR43198:SF2">
    <property type="entry name" value="SI:CH1073-67J19.1-RELATED"/>
    <property type="match status" value="1"/>
</dbReference>
<dbReference type="InterPro" id="IPR036412">
    <property type="entry name" value="HAD-like_sf"/>
</dbReference>
<reference evidence="1" key="1">
    <citation type="submission" date="2022-11" db="EMBL/GenBank/DDBJ databases">
        <authorList>
            <person name="Hyden B.L."/>
            <person name="Feng K."/>
            <person name="Yates T."/>
            <person name="Jawdy S."/>
            <person name="Smart L.B."/>
            <person name="Muchero W."/>
        </authorList>
    </citation>
    <scope>NUCLEOTIDE SEQUENCE</scope>
    <source>
        <tissue evidence="1">Shoot tip</tissue>
    </source>
</reference>
<comment type="caution">
    <text evidence="1">The sequence shown here is derived from an EMBL/GenBank/DDBJ whole genome shotgun (WGS) entry which is preliminary data.</text>
</comment>
<protein>
    <submittedName>
        <fullName evidence="1">Uncharacterized protein</fullName>
    </submittedName>
</protein>
<gene>
    <name evidence="1" type="ORF">OIU85_003684</name>
</gene>
<organism evidence="1 2">
    <name type="scientific">Salix viminalis</name>
    <name type="common">Common osier</name>
    <name type="synonym">Basket willow</name>
    <dbReference type="NCBI Taxonomy" id="40686"/>
    <lineage>
        <taxon>Eukaryota</taxon>
        <taxon>Viridiplantae</taxon>
        <taxon>Streptophyta</taxon>
        <taxon>Embryophyta</taxon>
        <taxon>Tracheophyta</taxon>
        <taxon>Spermatophyta</taxon>
        <taxon>Magnoliopsida</taxon>
        <taxon>eudicotyledons</taxon>
        <taxon>Gunneridae</taxon>
        <taxon>Pentapetalae</taxon>
        <taxon>rosids</taxon>
        <taxon>fabids</taxon>
        <taxon>Malpighiales</taxon>
        <taxon>Salicaceae</taxon>
        <taxon>Saliceae</taxon>
        <taxon>Salix</taxon>
    </lineage>
</organism>
<dbReference type="Gene3D" id="3.40.50.1000">
    <property type="entry name" value="HAD superfamily/HAD-like"/>
    <property type="match status" value="1"/>
</dbReference>
<dbReference type="InterPro" id="IPR023214">
    <property type="entry name" value="HAD_sf"/>
</dbReference>
<dbReference type="SUPFAM" id="SSF56784">
    <property type="entry name" value="HAD-like"/>
    <property type="match status" value="1"/>
</dbReference>
<dbReference type="PANTHER" id="PTHR43198">
    <property type="entry name" value="BIFUNCTIONAL TH2 PROTEIN"/>
    <property type="match status" value="1"/>
</dbReference>
<dbReference type="AlphaFoldDB" id="A0A9Q0T1B1"/>
<dbReference type="OrthoDB" id="10255128at2759"/>
<keyword evidence="2" id="KW-1185">Reference proteome</keyword>
<accession>A0A9Q0T1B1</accession>
<sequence length="202" mass="22202">MAVTCLAVAWITMTCPQHLFQENKMWVSLHGYIVTFSDRRSSGVGIEYFFEAISSQLLKICYHANAGGLDALNIHANELIFEESISTGEIVNKVESPMDKAQAFNDILKNYSDDRKNLTVYIGDSVGDLLCLLQADIGIVVGSSASLRSVGSQFGVSFVPLFPGLVRKQKESDGESPNWKGLSGILYTVSSWSEIHAFILGW</sequence>
<dbReference type="InterPro" id="IPR050967">
    <property type="entry name" value="Thiamine_Salvage_TenA"/>
</dbReference>
<evidence type="ECO:0000313" key="1">
    <source>
        <dbReference type="EMBL" id="KAJ6697337.1"/>
    </source>
</evidence>
<dbReference type="EMBL" id="JAPFFL010000010">
    <property type="protein sequence ID" value="KAJ6697337.1"/>
    <property type="molecule type" value="Genomic_DNA"/>
</dbReference>